<dbReference type="InterPro" id="IPR014755">
    <property type="entry name" value="Cu-Rt/internalin_Ig-like"/>
</dbReference>
<keyword evidence="1" id="KW-0732">Signal</keyword>
<accession>A0A2U8DK90</accession>
<dbReference type="RefSeq" id="WP_032076137.1">
    <property type="nucleotide sequence ID" value="NZ_CP020953.1"/>
</dbReference>
<proteinExistence type="predicted"/>
<organism evidence="2 3">
    <name type="scientific">Clostridium drakei</name>
    <dbReference type="NCBI Taxonomy" id="332101"/>
    <lineage>
        <taxon>Bacteria</taxon>
        <taxon>Bacillati</taxon>
        <taxon>Bacillota</taxon>
        <taxon>Clostridia</taxon>
        <taxon>Eubacteriales</taxon>
        <taxon>Clostridiaceae</taxon>
        <taxon>Clostridium</taxon>
    </lineage>
</organism>
<gene>
    <name evidence="2" type="ORF">B9W14_00960</name>
</gene>
<name>A0A2U8DK90_9CLOT</name>
<dbReference type="AlphaFoldDB" id="A0A2U8DK90"/>
<dbReference type="Gene3D" id="2.60.40.1220">
    <property type="match status" value="1"/>
</dbReference>
<sequence length="964" mass="98313">MADTALTVAGKYSLYNKTNGTTNNFVGTSAATDLNAVAAFANTDKTQIKFTISAGASVAGFPQGGLANAGYILYATGVDDRATVANTIVAASPMEFNGTLTPDTAAANVVSATYNRGNGQISLTFDKAVSGTPADDAVYVQVGTNKVLLKAADYVGIGGTGTITRTISPAQATIDAINALGDNPQIVLGDAAFTTSAAGTVTPVVTAVPTVSAVSYDDTTNRMTFTFSEPINVAKFATALGANKVKVQTTSGDTWANINGSLVTPVNSATVTVVVDQTTARALEAITIEQPKLRITLDGTQNLENVTDIETAATTPVQFVEKDYSGIVTLKKTALSIVSTQYTEADHKLKVTFNKDVRVDADDSTKLSLYVNDTLAGVIGTDAATPLAIASEEITNDGKTLTYTLINTHANGTSQAEYSEIETAGVKAGTDKVYLTVTAGAVTDQGGLSTFAVPVANKVPVTYVATPAAAPAASIRTADGSNYVKVKFDQVVDKTTAETVSNYIAYLVSDSTVTFNFDSATLLSDQQTVYLHSATPLTLSNSSYKIGIKNIAAKVGGAVMTSTYAYADSQALTTGVALAAPALTDSAITATNTTDQNTAFIDNGAAGMNAGDTFVVTFDKPVVVNGNVSGVHDVIFTNNNNHDLGTGNITVTPGDYANQLKVSLGTGYTAALGDKIGIKAGQTAIKFYDNTTNVGTTDENKQVLTAPTAATAAPAVKSAVYADANNDGKVSAGDTLTVVFDQNLDPNGVAVASMTAGTAATDTFVLPAGTSVGDAATFAYAGADSVTITLGGNGIDLDATAALSYLRGLTVKAGTNNPVRNTWTVVADGNGTAKTVTSADTTRPSITGATYSTTYDYTNGTAGAGTDKVIIVSFGEKVNAADMDAAAIANNFALSSGYSFGTAPVAKVVNGQVVIKLDANAVFDAGITTINVVAGDTTQTAVDASGNKISRNASSASGYVVTAQ</sequence>
<dbReference type="Proteomes" id="UP000244910">
    <property type="component" value="Chromosome"/>
</dbReference>
<evidence type="ECO:0000256" key="1">
    <source>
        <dbReference type="ARBA" id="ARBA00022729"/>
    </source>
</evidence>
<evidence type="ECO:0000313" key="3">
    <source>
        <dbReference type="Proteomes" id="UP000244910"/>
    </source>
</evidence>
<dbReference type="KEGG" id="cdrk:B9W14_00960"/>
<evidence type="ECO:0000313" key="2">
    <source>
        <dbReference type="EMBL" id="AWI03133.1"/>
    </source>
</evidence>
<keyword evidence="3" id="KW-1185">Reference proteome</keyword>
<dbReference type="EMBL" id="CP020953">
    <property type="protein sequence ID" value="AWI03133.1"/>
    <property type="molecule type" value="Genomic_DNA"/>
</dbReference>
<reference evidence="3" key="1">
    <citation type="submission" date="2017-04" db="EMBL/GenBank/DDBJ databases">
        <authorList>
            <person name="Song Y."/>
            <person name="Cho B.-K."/>
        </authorList>
    </citation>
    <scope>NUCLEOTIDE SEQUENCE [LARGE SCALE GENOMIC DNA]</scope>
    <source>
        <strain evidence="3">SL1</strain>
    </source>
</reference>
<protein>
    <submittedName>
        <fullName evidence="2">Uncharacterized protein</fullName>
    </submittedName>
</protein>